<dbReference type="KEGG" id="msaa:QYS49_20185"/>
<evidence type="ECO:0000256" key="3">
    <source>
        <dbReference type="PROSITE-ProRule" id="PRU00169"/>
    </source>
</evidence>
<dbReference type="SMART" id="SM00448">
    <property type="entry name" value="REC"/>
    <property type="match status" value="1"/>
</dbReference>
<dbReference type="PROSITE" id="PS50110">
    <property type="entry name" value="RESPONSE_REGULATORY"/>
    <property type="match status" value="1"/>
</dbReference>
<dbReference type="GO" id="GO:0000160">
    <property type="term" value="P:phosphorelay signal transduction system"/>
    <property type="evidence" value="ECO:0007669"/>
    <property type="project" value="UniProtKB-KW"/>
</dbReference>
<evidence type="ECO:0000256" key="1">
    <source>
        <dbReference type="ARBA" id="ARBA00022553"/>
    </source>
</evidence>
<accession>A0AA49GAM5</accession>
<dbReference type="EMBL" id="CP129971">
    <property type="protein sequence ID" value="WKK74114.1"/>
    <property type="molecule type" value="Genomic_DNA"/>
</dbReference>
<keyword evidence="2" id="KW-0902">Two-component regulatory system</keyword>
<dbReference type="InterPro" id="IPR001789">
    <property type="entry name" value="Sig_transdc_resp-reg_receiver"/>
</dbReference>
<feature type="domain" description="Response regulatory" evidence="4">
    <location>
        <begin position="6"/>
        <end position="129"/>
    </location>
</feature>
<dbReference type="InterPro" id="IPR050595">
    <property type="entry name" value="Bact_response_regulator"/>
</dbReference>
<evidence type="ECO:0000313" key="5">
    <source>
        <dbReference type="EMBL" id="WKK74114.1"/>
    </source>
</evidence>
<proteinExistence type="predicted"/>
<sequence length="129" mass="14921">MAIFKNIFIIDDDELFLIVSKEIIQDEGFAEHIHNFEDGREVLEYLKSANREDIPEILFLDINMPMMDGWELMDALQELSIVDKMRIYITSSSINPVDLDKADKNPYIKGFISKPISPDKLKKIASDKK</sequence>
<dbReference type="InterPro" id="IPR011006">
    <property type="entry name" value="CheY-like_superfamily"/>
</dbReference>
<keyword evidence="6" id="KW-1185">Reference proteome</keyword>
<keyword evidence="1 3" id="KW-0597">Phosphoprotein</keyword>
<name>A0AA49GAM5_9BACT</name>
<dbReference type="Gene3D" id="3.40.50.2300">
    <property type="match status" value="1"/>
</dbReference>
<organism evidence="5 6">
    <name type="scientific">Marivirga salinarum</name>
    <dbReference type="NCBI Taxonomy" id="3059078"/>
    <lineage>
        <taxon>Bacteria</taxon>
        <taxon>Pseudomonadati</taxon>
        <taxon>Bacteroidota</taxon>
        <taxon>Cytophagia</taxon>
        <taxon>Cytophagales</taxon>
        <taxon>Marivirgaceae</taxon>
        <taxon>Marivirga</taxon>
    </lineage>
</organism>
<dbReference type="SUPFAM" id="SSF52172">
    <property type="entry name" value="CheY-like"/>
    <property type="match status" value="1"/>
</dbReference>
<dbReference type="Pfam" id="PF00072">
    <property type="entry name" value="Response_reg"/>
    <property type="match status" value="1"/>
</dbReference>
<evidence type="ECO:0000259" key="4">
    <source>
        <dbReference type="PROSITE" id="PS50110"/>
    </source>
</evidence>
<gene>
    <name evidence="5" type="ORF">QYS49_20185</name>
</gene>
<dbReference type="RefSeq" id="WP_308347914.1">
    <property type="nucleotide sequence ID" value="NZ_CP129971.1"/>
</dbReference>
<reference evidence="5 6" key="1">
    <citation type="submission" date="2023-08" db="EMBL/GenBank/DDBJ databases">
        <title>Comparative genomics and taxonomic characterization of three novel marine species of genus Marivirga.</title>
        <authorList>
            <person name="Muhammad N."/>
            <person name="Kim S.-G."/>
        </authorList>
    </citation>
    <scope>NUCLEOTIDE SEQUENCE [LARGE SCALE GENOMIC DNA]</scope>
    <source>
        <strain evidence="5 6">BDSF4-3</strain>
    </source>
</reference>
<evidence type="ECO:0000256" key="2">
    <source>
        <dbReference type="ARBA" id="ARBA00023012"/>
    </source>
</evidence>
<dbReference type="Proteomes" id="UP001230496">
    <property type="component" value="Chromosome"/>
</dbReference>
<protein>
    <submittedName>
        <fullName evidence="5">Response regulator</fullName>
    </submittedName>
</protein>
<feature type="modified residue" description="4-aspartylphosphate" evidence="3">
    <location>
        <position position="61"/>
    </location>
</feature>
<dbReference type="PANTHER" id="PTHR44591">
    <property type="entry name" value="STRESS RESPONSE REGULATOR PROTEIN 1"/>
    <property type="match status" value="1"/>
</dbReference>
<dbReference type="AlphaFoldDB" id="A0AA49GAM5"/>
<dbReference type="PANTHER" id="PTHR44591:SF14">
    <property type="entry name" value="PROTEIN PILG"/>
    <property type="match status" value="1"/>
</dbReference>
<evidence type="ECO:0000313" key="6">
    <source>
        <dbReference type="Proteomes" id="UP001230496"/>
    </source>
</evidence>